<protein>
    <submittedName>
        <fullName evidence="1">Uncharacterized protein</fullName>
    </submittedName>
</protein>
<gene>
    <name evidence="1" type="ORF">SAMN05216167_106124</name>
</gene>
<evidence type="ECO:0000313" key="1">
    <source>
        <dbReference type="EMBL" id="SFD65756.1"/>
    </source>
</evidence>
<sequence>MKILYSLFLSMAVAATTTFGQIANDNKFDVQIDGKDYATQPRRIRIGKFWWITANSIKPDKSVRIWLGSYDNKDSIESGTYLIVDADNPDTKDNWKRIQELGTYKGLAVVKYVEETKEPRIEYHVGKSQNNNETITVKMGTDGFLEATFNSTLAGTFWKEKATATVFGGMGRLINKMEDKAITKSTGYDSAIDPEGNGYKKQSQTDKIVLSNGIVKLKMN</sequence>
<dbReference type="Proteomes" id="UP000198598">
    <property type="component" value="Unassembled WGS sequence"/>
</dbReference>
<dbReference type="AlphaFoldDB" id="A0A1I1U4J7"/>
<organism evidence="1 2">
    <name type="scientific">Spirosoma endophyticum</name>
    <dbReference type="NCBI Taxonomy" id="662367"/>
    <lineage>
        <taxon>Bacteria</taxon>
        <taxon>Pseudomonadati</taxon>
        <taxon>Bacteroidota</taxon>
        <taxon>Cytophagia</taxon>
        <taxon>Cytophagales</taxon>
        <taxon>Cytophagaceae</taxon>
        <taxon>Spirosoma</taxon>
    </lineage>
</organism>
<dbReference type="RefSeq" id="WP_093828325.1">
    <property type="nucleotide sequence ID" value="NZ_FOLQ01000006.1"/>
</dbReference>
<dbReference type="OrthoDB" id="940983at2"/>
<keyword evidence="2" id="KW-1185">Reference proteome</keyword>
<accession>A0A1I1U4J7</accession>
<proteinExistence type="predicted"/>
<evidence type="ECO:0000313" key="2">
    <source>
        <dbReference type="Proteomes" id="UP000198598"/>
    </source>
</evidence>
<name>A0A1I1U4J7_9BACT</name>
<dbReference type="EMBL" id="FOLQ01000006">
    <property type="protein sequence ID" value="SFD65756.1"/>
    <property type="molecule type" value="Genomic_DNA"/>
</dbReference>
<reference evidence="1 2" key="1">
    <citation type="submission" date="2016-10" db="EMBL/GenBank/DDBJ databases">
        <authorList>
            <person name="de Groot N.N."/>
        </authorList>
    </citation>
    <scope>NUCLEOTIDE SEQUENCE [LARGE SCALE GENOMIC DNA]</scope>
    <source>
        <strain evidence="1 2">DSM 26130</strain>
    </source>
</reference>